<dbReference type="EMBL" id="JAGMUU010000002">
    <property type="protein sequence ID" value="KAH7159641.1"/>
    <property type="molecule type" value="Genomic_DNA"/>
</dbReference>
<protein>
    <submittedName>
        <fullName evidence="1">Uncharacterized protein</fullName>
    </submittedName>
</protein>
<evidence type="ECO:0000313" key="1">
    <source>
        <dbReference type="EMBL" id="KAH7159641.1"/>
    </source>
</evidence>
<sequence>MQNRIFGASQSSFFALMATKSGASRMPDSKTSVPDPVFTRPSYHTDPYQEISAAACAGGLEFCQRYPYSYLCNYYGLTHNVSNAECSTNCWCRAGTTLSMTSHLGMTSSMVDAQTVVDSASARPSQDPRHDNSKPVCAPDMAHCLDYPYSYQCTLYGLSFNNSNTGCSICCQCPAELPPLMRPYLFAISSMPDSQSTALDPAITQPSQDSLLEEPKDQDTYQPYCTWGHGFCLSGPYFYRCDANGRLYCTFFSATCSYSCVCQVGAMVSMPSHLGTFGASSMPEQSTVLDPAFAQPSQDSLLDEPEDQDSCEPVCTWGHGWCLVGPYHYRCDANGRIYYSVRHSSCSNSCWCGCTSSLSMQSQLEHVGKLEL</sequence>
<comment type="caution">
    <text evidence="1">The sequence shown here is derived from an EMBL/GenBank/DDBJ whole genome shotgun (WGS) entry which is preliminary data.</text>
</comment>
<proteinExistence type="predicted"/>
<organism evidence="1 2">
    <name type="scientific">Dactylonectria estremocensis</name>
    <dbReference type="NCBI Taxonomy" id="1079267"/>
    <lineage>
        <taxon>Eukaryota</taxon>
        <taxon>Fungi</taxon>
        <taxon>Dikarya</taxon>
        <taxon>Ascomycota</taxon>
        <taxon>Pezizomycotina</taxon>
        <taxon>Sordariomycetes</taxon>
        <taxon>Hypocreomycetidae</taxon>
        <taxon>Hypocreales</taxon>
        <taxon>Nectriaceae</taxon>
        <taxon>Dactylonectria</taxon>
    </lineage>
</organism>
<dbReference type="Proteomes" id="UP000717696">
    <property type="component" value="Unassembled WGS sequence"/>
</dbReference>
<dbReference type="AlphaFoldDB" id="A0A9P9JFN6"/>
<gene>
    <name evidence="1" type="ORF">B0J13DRAFT_643040</name>
</gene>
<name>A0A9P9JFN6_9HYPO</name>
<evidence type="ECO:0000313" key="2">
    <source>
        <dbReference type="Proteomes" id="UP000717696"/>
    </source>
</evidence>
<reference evidence="1" key="1">
    <citation type="journal article" date="2021" name="Nat. Commun.">
        <title>Genetic determinants of endophytism in the Arabidopsis root mycobiome.</title>
        <authorList>
            <person name="Mesny F."/>
            <person name="Miyauchi S."/>
            <person name="Thiergart T."/>
            <person name="Pickel B."/>
            <person name="Atanasova L."/>
            <person name="Karlsson M."/>
            <person name="Huettel B."/>
            <person name="Barry K.W."/>
            <person name="Haridas S."/>
            <person name="Chen C."/>
            <person name="Bauer D."/>
            <person name="Andreopoulos W."/>
            <person name="Pangilinan J."/>
            <person name="LaButti K."/>
            <person name="Riley R."/>
            <person name="Lipzen A."/>
            <person name="Clum A."/>
            <person name="Drula E."/>
            <person name="Henrissat B."/>
            <person name="Kohler A."/>
            <person name="Grigoriev I.V."/>
            <person name="Martin F.M."/>
            <person name="Hacquard S."/>
        </authorList>
    </citation>
    <scope>NUCLEOTIDE SEQUENCE</scope>
    <source>
        <strain evidence="1">MPI-CAGE-AT-0021</strain>
    </source>
</reference>
<accession>A0A9P9JFN6</accession>
<keyword evidence="2" id="KW-1185">Reference proteome</keyword>
<dbReference type="OrthoDB" id="4988920at2759"/>